<evidence type="ECO:0000313" key="2">
    <source>
        <dbReference type="EMBL" id="KAG5480374.1"/>
    </source>
</evidence>
<feature type="compositionally biased region" description="Basic and acidic residues" evidence="1">
    <location>
        <begin position="47"/>
        <end position="57"/>
    </location>
</feature>
<sequence length="1595" mass="166804">MEQLPILPTRAQHMPHGRSEAAAPVTLSASPPQSSAAHVAAAVSIGDPRHRQSDGSADRVPVTSSGDVAPQSATPYAPAASPAAESPESHPFLQQRRLPSILLDSWEFRKLAAEGSVLANAMLSYDVDDDGLEEVIVGTTEGLLCVVKPDCREPLFMRTLAATISVVLYTPIHSRLVLVTLEGQCEVTDHFLRPTQQQRACSESVNMNATLPTEGVDGGAASVCGQLYQGSDSANSQPRTSSSHYGGGRSASSARGGATPTPHSAGTPWSTESCSPTHVFHVPSNCLCADLSPDRDADLVFLGSYDRRFYVYSIINGSCLLSLFVHDPITSVKAFAIPTSAADVHPVTSSLPICVYDQRALTRAGRGGSTSGSRRTLSSSSAGTGGAGALDDSPREAETPPDRMGKASASPHIPLVFISTPTHLILLPGGLTDIRQWRKLQPKSAHLPLTVQLRRDDPAATLPQSLRHPLRHEHTRRLSSIDSGETAKAGTALTRSAPARRGSDGDHPREGEAALPPQMTRAPLASSPGLRSPPTVPADTSRGDPLGFDAVRSQDSSHPRRLCGTATESRRDCTDVRTEGGRLTSDDSVPVATATASVAAGAGTGSSLSSSQLRRQARRRAIQAAEMGRPVLVKPLWVLRIGSHALDVPLLQTMPIPDDNIGGDFASAAPAAATAGALRPFSAPEGTAQEAAAGTAAGVSSALHGGFIASHNTCDSVLARSDTLAPPSLAGTVAFPPEDGLRRVIGYGGGGAEKAEASNPSQTLSATAAAVAQNNRQPSLRQLSNTRSSRTRQGSPNNSSDDDGRVVGLQCSSDDDEETGLLSNDAALGFGGSAAPGMNAAGMADREQKEDDNGDDDNGTVGDEDFGLDKSGTSTTTTYNSGSDTHDRSSSGDDTVAMVAQCLLASSSTRHSQHHHQGTSTMGPALLAPSMPHTRAQSVPTMLLSHSRMAHSANKGRGNRGGGGLLSAVTATTAAAHLSLEDFTKLYSERHTRQHHRSAAVRKDERGDRRPSRDRRSRRIAHREHYALQHHPARGRSPLFTAAASAPAGAEVRLPTSVDVSVGVSQVAVALSCEDGLALELRFSVVRLSSLSRCERRLPQGTVRLYDMRGRRLSRASASAGCGSSKKVSPGAKVVGGAVSPARPASSPGSPGGTRSFRSRGSHGSELHRQRRKGASQVTYNIYLPTPAVGQAGAAAALPSQSHLSGVPLASMRQRQRSRNSRRGCGDVGGVLPTTEVMSTPATVNAISVMGSPLAADNTGCSASAAADRRQGSMCGEATKLEGDGATGRNSHVALAQRYGEDTVVLRAQCLWAARLSDSPLVQRARVFCVRDSHSQNTFCSVFVAANGTCFAVDGDTMSVVKCCVKEDCSSFTVMVGPFSTAPMLSTRPSMVTLRDSSADASAFAQDGALNALSPASSASTVTLHLLRGAVGRTVSCVCVSIDELCVYSVGEANQLCRHRDSASGALAAPGTKEPISLLSRCLPDNSYACVANGTSGLTAQPIEDMDGTAASLLASMDPEEQALLSQLAMRLRQHEQRASAPSHHDSDSGAGATSGGEQAVEADEEVLARLKRMLLYDYSEHEWEKLQSIEHTLV</sequence>
<feature type="compositionally biased region" description="Low complexity" evidence="1">
    <location>
        <begin position="871"/>
        <end position="883"/>
    </location>
</feature>
<organism evidence="2 3">
    <name type="scientific">Leishmania orientalis</name>
    <dbReference type="NCBI Taxonomy" id="2249476"/>
    <lineage>
        <taxon>Eukaryota</taxon>
        <taxon>Discoba</taxon>
        <taxon>Euglenozoa</taxon>
        <taxon>Kinetoplastea</taxon>
        <taxon>Metakinetoplastina</taxon>
        <taxon>Trypanosomatida</taxon>
        <taxon>Trypanosomatidae</taxon>
        <taxon>Leishmaniinae</taxon>
        <taxon>Leishmania</taxon>
    </lineage>
</organism>
<feature type="region of interest" description="Disordered" evidence="1">
    <location>
        <begin position="772"/>
        <end position="893"/>
    </location>
</feature>
<feature type="region of interest" description="Disordered" evidence="1">
    <location>
        <begin position="1"/>
        <end position="91"/>
    </location>
</feature>
<name>A0A836GUG2_9TRYP</name>
<dbReference type="SUPFAM" id="SSF50998">
    <property type="entry name" value="Quinoprotein alcohol dehydrogenase-like"/>
    <property type="match status" value="1"/>
</dbReference>
<feature type="compositionally biased region" description="Basic and acidic residues" evidence="1">
    <location>
        <begin position="392"/>
        <end position="405"/>
    </location>
</feature>
<feature type="compositionally biased region" description="Basic and acidic residues" evidence="1">
    <location>
        <begin position="1001"/>
        <end position="1011"/>
    </location>
</feature>
<feature type="compositionally biased region" description="Polar residues" evidence="1">
    <location>
        <begin position="230"/>
        <end position="240"/>
    </location>
</feature>
<dbReference type="InterPro" id="IPR011047">
    <property type="entry name" value="Quinoprotein_ADH-like_sf"/>
</dbReference>
<feature type="compositionally biased region" description="Basic and acidic residues" evidence="1">
    <location>
        <begin position="1534"/>
        <end position="1548"/>
    </location>
</feature>
<feature type="region of interest" description="Disordered" evidence="1">
    <location>
        <begin position="1206"/>
        <end position="1232"/>
    </location>
</feature>
<reference evidence="2 3" key="1">
    <citation type="submission" date="2021-02" db="EMBL/GenBank/DDBJ databases">
        <title>Leishmania (Mundinia) orientalis Genome sequencing and assembly.</title>
        <authorList>
            <person name="Almutairi H."/>
            <person name="Gatherer D."/>
        </authorList>
    </citation>
    <scope>NUCLEOTIDE SEQUENCE [LARGE SCALE GENOMIC DNA]</scope>
    <source>
        <strain evidence="2">LSCM4</strain>
    </source>
</reference>
<evidence type="ECO:0000256" key="1">
    <source>
        <dbReference type="SAM" id="MobiDB-lite"/>
    </source>
</evidence>
<feature type="compositionally biased region" description="Acidic residues" evidence="1">
    <location>
        <begin position="852"/>
        <end position="866"/>
    </location>
</feature>
<feature type="compositionally biased region" description="Basic residues" evidence="1">
    <location>
        <begin position="468"/>
        <end position="477"/>
    </location>
</feature>
<feature type="compositionally biased region" description="Low complexity" evidence="1">
    <location>
        <begin position="28"/>
        <end position="44"/>
    </location>
</feature>
<feature type="compositionally biased region" description="Basic and acidic residues" evidence="1">
    <location>
        <begin position="568"/>
        <end position="580"/>
    </location>
</feature>
<dbReference type="GeneID" id="92361999"/>
<feature type="region of interest" description="Disordered" evidence="1">
    <location>
        <begin position="989"/>
        <end position="1017"/>
    </location>
</feature>
<proteinExistence type="predicted"/>
<feature type="compositionally biased region" description="Low complexity" evidence="1">
    <location>
        <begin position="371"/>
        <end position="382"/>
    </location>
</feature>
<gene>
    <name evidence="2" type="ORF">LSCM4_06140</name>
</gene>
<evidence type="ECO:0000313" key="3">
    <source>
        <dbReference type="Proteomes" id="UP000674143"/>
    </source>
</evidence>
<protein>
    <submittedName>
        <fullName evidence="2">Uncharacterized protein</fullName>
    </submittedName>
</protein>
<feature type="region of interest" description="Disordered" evidence="1">
    <location>
        <begin position="1117"/>
        <end position="1174"/>
    </location>
</feature>
<keyword evidence="3" id="KW-1185">Reference proteome</keyword>
<feature type="region of interest" description="Disordered" evidence="1">
    <location>
        <begin position="1534"/>
        <end position="1562"/>
    </location>
</feature>
<feature type="region of interest" description="Disordered" evidence="1">
    <location>
        <begin position="364"/>
        <end position="408"/>
    </location>
</feature>
<accession>A0A836GUG2</accession>
<feature type="region of interest" description="Disordered" evidence="1">
    <location>
        <begin position="461"/>
        <end position="589"/>
    </location>
</feature>
<feature type="region of interest" description="Disordered" evidence="1">
    <location>
        <begin position="230"/>
        <end position="270"/>
    </location>
</feature>
<dbReference type="RefSeq" id="XP_067063705.1">
    <property type="nucleotide sequence ID" value="XM_067208065.1"/>
</dbReference>
<feature type="compositionally biased region" description="Polar residues" evidence="1">
    <location>
        <begin position="772"/>
        <end position="799"/>
    </location>
</feature>
<feature type="compositionally biased region" description="Low complexity" evidence="1">
    <location>
        <begin position="69"/>
        <end position="91"/>
    </location>
</feature>
<dbReference type="Proteomes" id="UP000674143">
    <property type="component" value="Chromosome 20"/>
</dbReference>
<feature type="compositionally biased region" description="Low complexity" evidence="1">
    <location>
        <begin position="1136"/>
        <end position="1156"/>
    </location>
</feature>
<dbReference type="EMBL" id="JAFHLR010000020">
    <property type="protein sequence ID" value="KAG5480374.1"/>
    <property type="molecule type" value="Genomic_DNA"/>
</dbReference>
<feature type="compositionally biased region" description="Basic and acidic residues" evidence="1">
    <location>
        <begin position="501"/>
        <end position="512"/>
    </location>
</feature>
<comment type="caution">
    <text evidence="2">The sequence shown here is derived from an EMBL/GenBank/DDBJ whole genome shotgun (WGS) entry which is preliminary data.</text>
</comment>
<dbReference type="KEGG" id="loi:92361999"/>
<feature type="compositionally biased region" description="Polar residues" evidence="1">
    <location>
        <begin position="261"/>
        <end position="270"/>
    </location>
</feature>